<dbReference type="EMBL" id="JBHTLP010000008">
    <property type="protein sequence ID" value="MFD1141345.1"/>
    <property type="molecule type" value="Genomic_DNA"/>
</dbReference>
<evidence type="ECO:0000256" key="1">
    <source>
        <dbReference type="SAM" id="SignalP"/>
    </source>
</evidence>
<dbReference type="InterPro" id="IPR036909">
    <property type="entry name" value="Cyt_c-like_dom_sf"/>
</dbReference>
<feature type="signal peptide" evidence="1">
    <location>
        <begin position="1"/>
        <end position="24"/>
    </location>
</feature>
<evidence type="ECO:0000313" key="2">
    <source>
        <dbReference type="EMBL" id="MFD1141345.1"/>
    </source>
</evidence>
<organism evidence="2 3">
    <name type="scientific">Larkinella insperata</name>
    <dbReference type="NCBI Taxonomy" id="332158"/>
    <lineage>
        <taxon>Bacteria</taxon>
        <taxon>Pseudomonadati</taxon>
        <taxon>Bacteroidota</taxon>
        <taxon>Cytophagia</taxon>
        <taxon>Cytophagales</taxon>
        <taxon>Spirosomataceae</taxon>
        <taxon>Larkinella</taxon>
    </lineage>
</organism>
<dbReference type="SUPFAM" id="SSF46626">
    <property type="entry name" value="Cytochrome c"/>
    <property type="match status" value="1"/>
</dbReference>
<keyword evidence="3" id="KW-1185">Reference proteome</keyword>
<evidence type="ECO:0008006" key="4">
    <source>
        <dbReference type="Google" id="ProtNLM"/>
    </source>
</evidence>
<dbReference type="RefSeq" id="WP_265991701.1">
    <property type="nucleotide sequence ID" value="NZ_CP110973.1"/>
</dbReference>
<accession>A0ABW3Q9D7</accession>
<reference evidence="3" key="1">
    <citation type="journal article" date="2019" name="Int. J. Syst. Evol. Microbiol.">
        <title>The Global Catalogue of Microorganisms (GCM) 10K type strain sequencing project: providing services to taxonomists for standard genome sequencing and annotation.</title>
        <authorList>
            <consortium name="The Broad Institute Genomics Platform"/>
            <consortium name="The Broad Institute Genome Sequencing Center for Infectious Disease"/>
            <person name="Wu L."/>
            <person name="Ma J."/>
        </authorList>
    </citation>
    <scope>NUCLEOTIDE SEQUENCE [LARGE SCALE GENOMIC DNA]</scope>
    <source>
        <strain evidence="3">CCUG 55608</strain>
    </source>
</reference>
<dbReference type="Proteomes" id="UP001597116">
    <property type="component" value="Unassembled WGS sequence"/>
</dbReference>
<keyword evidence="1" id="KW-0732">Signal</keyword>
<feature type="chain" id="PRO_5046282241" description="Monoheme cytochrome C" evidence="1">
    <location>
        <begin position="25"/>
        <end position="135"/>
    </location>
</feature>
<name>A0ABW3Q9D7_9BACT</name>
<sequence>MKTQRAILGLTVLLAGWLSLSALTGPSTPTVLDGTQTAADSLKHDPNTGLVVDERLTLVTAQCTACHSSKLILQNRFTRDGWKEKIRWMQRTQKLWDLGESEPVILDYLVNYYGPEQKPFDGRRKPLPAVQWYKL</sequence>
<proteinExistence type="predicted"/>
<protein>
    <recommendedName>
        <fullName evidence="4">Monoheme cytochrome C</fullName>
    </recommendedName>
</protein>
<gene>
    <name evidence="2" type="ORF">ACFQ4C_09505</name>
</gene>
<comment type="caution">
    <text evidence="2">The sequence shown here is derived from an EMBL/GenBank/DDBJ whole genome shotgun (WGS) entry which is preliminary data.</text>
</comment>
<dbReference type="Gene3D" id="1.10.760.10">
    <property type="entry name" value="Cytochrome c-like domain"/>
    <property type="match status" value="1"/>
</dbReference>
<evidence type="ECO:0000313" key="3">
    <source>
        <dbReference type="Proteomes" id="UP001597116"/>
    </source>
</evidence>